<dbReference type="Proteomes" id="UP000501690">
    <property type="component" value="Linkage Group LG7"/>
</dbReference>
<organism evidence="2 3">
    <name type="scientific">Vigna unguiculata</name>
    <name type="common">Cowpea</name>
    <dbReference type="NCBI Taxonomy" id="3917"/>
    <lineage>
        <taxon>Eukaryota</taxon>
        <taxon>Viridiplantae</taxon>
        <taxon>Streptophyta</taxon>
        <taxon>Embryophyta</taxon>
        <taxon>Tracheophyta</taxon>
        <taxon>Spermatophyta</taxon>
        <taxon>Magnoliopsida</taxon>
        <taxon>eudicotyledons</taxon>
        <taxon>Gunneridae</taxon>
        <taxon>Pentapetalae</taxon>
        <taxon>rosids</taxon>
        <taxon>fabids</taxon>
        <taxon>Fabales</taxon>
        <taxon>Fabaceae</taxon>
        <taxon>Papilionoideae</taxon>
        <taxon>50 kb inversion clade</taxon>
        <taxon>NPAAA clade</taxon>
        <taxon>indigoferoid/millettioid clade</taxon>
        <taxon>Phaseoleae</taxon>
        <taxon>Vigna</taxon>
    </lineage>
</organism>
<accession>A0A4D6MJD3</accession>
<name>A0A4D6MJD3_VIGUN</name>
<evidence type="ECO:0000256" key="1">
    <source>
        <dbReference type="SAM" id="MobiDB-lite"/>
    </source>
</evidence>
<evidence type="ECO:0000313" key="2">
    <source>
        <dbReference type="EMBL" id="QCE00107.1"/>
    </source>
</evidence>
<feature type="region of interest" description="Disordered" evidence="1">
    <location>
        <begin position="140"/>
        <end position="178"/>
    </location>
</feature>
<proteinExistence type="predicted"/>
<keyword evidence="3" id="KW-1185">Reference proteome</keyword>
<dbReference type="AlphaFoldDB" id="A0A4D6MJD3"/>
<evidence type="ECO:0000313" key="3">
    <source>
        <dbReference type="Proteomes" id="UP000501690"/>
    </source>
</evidence>
<dbReference type="PROSITE" id="PS51257">
    <property type="entry name" value="PROKAR_LIPOPROTEIN"/>
    <property type="match status" value="1"/>
</dbReference>
<dbReference type="EMBL" id="CP039351">
    <property type="protein sequence ID" value="QCE00107.1"/>
    <property type="molecule type" value="Genomic_DNA"/>
</dbReference>
<protein>
    <submittedName>
        <fullName evidence="2">Uncharacterized protein</fullName>
    </submittedName>
</protein>
<sequence>MAAAVRPPSFSSAATACTTSPLHCNNSSNFSATTARVHFLRSEPVTATTPESTNHGSTATTQVNQRTHQSPRMNITAATTITTASFHHAYILHTILHAIVHALGPAPHLHCILQHRSAPPSPCRPENVTATPLAITVATSSLTPPRSREHERTTTFVAGKRQPQPSSRSSFIGEECES</sequence>
<gene>
    <name evidence="2" type="ORF">DEO72_LG7g1393</name>
</gene>
<reference evidence="2 3" key="1">
    <citation type="submission" date="2019-04" db="EMBL/GenBank/DDBJ databases">
        <title>An improved genome assembly and genetic linkage map for asparagus bean, Vigna unguiculata ssp. sesquipedialis.</title>
        <authorList>
            <person name="Xia Q."/>
            <person name="Zhang R."/>
            <person name="Dong Y."/>
        </authorList>
    </citation>
    <scope>NUCLEOTIDE SEQUENCE [LARGE SCALE GENOMIC DNA]</scope>
    <source>
        <tissue evidence="2">Leaf</tissue>
    </source>
</reference>
<feature type="region of interest" description="Disordered" evidence="1">
    <location>
        <begin position="46"/>
        <end position="70"/>
    </location>
</feature>